<feature type="transmembrane region" description="Helical" evidence="1">
    <location>
        <begin position="146"/>
        <end position="167"/>
    </location>
</feature>
<reference evidence="2 3" key="1">
    <citation type="submission" date="2020-03" db="EMBL/GenBank/DDBJ databases">
        <title>Metabolic flexibility allows generalist bacteria to become dominant in a frequently disturbed ecosystem.</title>
        <authorList>
            <person name="Chen Y.-J."/>
            <person name="Leung P.M."/>
            <person name="Bay S.K."/>
            <person name="Hugenholtz P."/>
            <person name="Kessler A.J."/>
            <person name="Shelley G."/>
            <person name="Waite D.W."/>
            <person name="Cook P.L."/>
            <person name="Greening C."/>
        </authorList>
    </citation>
    <scope>NUCLEOTIDE SEQUENCE [LARGE SCALE GENOMIC DNA]</scope>
    <source>
        <strain evidence="2">SS_bin_28</strain>
    </source>
</reference>
<gene>
    <name evidence="2" type="ORF">HKN21_05445</name>
</gene>
<sequence>MTTSPMALPPDSSPFGRFLFPTVGILTGLLFLVSQWTTSPPLLTAIMGIVALSYLPGLAVSLHSERRFGLWASWILPLVLSPVLVVAVSLLLAWFGISLEHGAFWVVWGSVVGIVFAPQPGRELEEWTVSTDVPGFMRGSSDRHQVVVFSGFVLVLIAIPLLMQPWLLESGRSPYHQAVMTALSFGLPPQDPLLAGLPLRDFWGFHLFLYQLAGVTRLEPAFLLLGGSLIMAFALSFSVYRLLTLLSLGHARSLWGTGFLFFGLGSFLWLGDGGMAAAGSLPVSAEGADLGFRGTGLFFLELFLNTGPLTVGLLYVPLLLISSIATITEPRKRWSILVFLSVLGMMLFHPGAGILVMIATVITIPASLIVCQLNPFRGTGARLSLLLIPVGLGFVCSFPYLSSVIASGGLQLETFLDLSLSRVGSQLLPLSVELLLALFLWVEFLQDDDVKRQIWVVFSFLFLCLMMLVTFGGDRPLWAPTLLAHTLLSLSAGAMVPKLWSRLPRLGKPVIALVLAALLLPRLATGVQAYATSVDPRDSRETTAELVTWLEDHTPPHSVIVDQTPELGLRAGRRLFVGGQKRARTLGYRGEVVTTRTIAFTNFLQGKELADSSREHVLILNAPIFLVRRLPQALNLPNSHEMEPRFENADYRVYFWEPSRPALRSDP</sequence>
<organism evidence="2 3">
    <name type="scientific">Eiseniibacteriota bacterium</name>
    <dbReference type="NCBI Taxonomy" id="2212470"/>
    <lineage>
        <taxon>Bacteria</taxon>
        <taxon>Candidatus Eiseniibacteriota</taxon>
    </lineage>
</organism>
<feature type="transmembrane region" description="Helical" evidence="1">
    <location>
        <begin position="354"/>
        <end position="371"/>
    </location>
</feature>
<feature type="transmembrane region" description="Helical" evidence="1">
    <location>
        <begin position="423"/>
        <end position="442"/>
    </location>
</feature>
<feature type="transmembrane region" description="Helical" evidence="1">
    <location>
        <begin position="42"/>
        <end position="62"/>
    </location>
</feature>
<keyword evidence="1" id="KW-0472">Membrane</keyword>
<dbReference type="Proteomes" id="UP000547674">
    <property type="component" value="Unassembled WGS sequence"/>
</dbReference>
<feature type="transmembrane region" description="Helical" evidence="1">
    <location>
        <begin position="454"/>
        <end position="471"/>
    </location>
</feature>
<dbReference type="EMBL" id="JABDJR010000208">
    <property type="protein sequence ID" value="NNF06185.1"/>
    <property type="molecule type" value="Genomic_DNA"/>
</dbReference>
<protein>
    <submittedName>
        <fullName evidence="2">Uncharacterized protein</fullName>
    </submittedName>
</protein>
<feature type="transmembrane region" description="Helical" evidence="1">
    <location>
        <begin position="18"/>
        <end position="36"/>
    </location>
</feature>
<accession>A0A7Y2H1N4</accession>
<name>A0A7Y2H1N4_UNCEI</name>
<keyword evidence="1" id="KW-1133">Transmembrane helix</keyword>
<dbReference type="AlphaFoldDB" id="A0A7Y2H1N4"/>
<feature type="transmembrane region" description="Helical" evidence="1">
    <location>
        <begin position="383"/>
        <end position="403"/>
    </location>
</feature>
<feature type="transmembrane region" description="Helical" evidence="1">
    <location>
        <begin position="221"/>
        <end position="243"/>
    </location>
</feature>
<feature type="transmembrane region" description="Helical" evidence="1">
    <location>
        <begin position="255"/>
        <end position="278"/>
    </location>
</feature>
<keyword evidence="1" id="KW-0812">Transmembrane</keyword>
<feature type="transmembrane region" description="Helical" evidence="1">
    <location>
        <begin position="298"/>
        <end position="321"/>
    </location>
</feature>
<evidence type="ECO:0000256" key="1">
    <source>
        <dbReference type="SAM" id="Phobius"/>
    </source>
</evidence>
<evidence type="ECO:0000313" key="3">
    <source>
        <dbReference type="Proteomes" id="UP000547674"/>
    </source>
</evidence>
<feature type="transmembrane region" description="Helical" evidence="1">
    <location>
        <begin position="333"/>
        <end position="348"/>
    </location>
</feature>
<evidence type="ECO:0000313" key="2">
    <source>
        <dbReference type="EMBL" id="NNF06185.1"/>
    </source>
</evidence>
<comment type="caution">
    <text evidence="2">The sequence shown here is derived from an EMBL/GenBank/DDBJ whole genome shotgun (WGS) entry which is preliminary data.</text>
</comment>
<proteinExistence type="predicted"/>
<feature type="transmembrane region" description="Helical" evidence="1">
    <location>
        <begin position="74"/>
        <end position="96"/>
    </location>
</feature>